<sequence>MTMMNTAGDACGGAAHVFWHAGQVTPEERRLHAGQRPATVWLTGLSGAGKSTLAYALERRLMHAGRSACVLDGDNLRHRLNSDLGFSAQDRQENIRRSAEVARLMNDAGLIVICAFISPLRADREMARAIVGDGNFFEIHVSTPRAVCEQRDPKGLYQKARAGLIPEFTGVSAPYEAPLPPTLALDTAALSLDECCERLFGHLTQRLD</sequence>
<dbReference type="CDD" id="cd02027">
    <property type="entry name" value="APSK"/>
    <property type="match status" value="1"/>
</dbReference>
<accession>A0A1A7BZM8</accession>
<dbReference type="GO" id="GO:0004020">
    <property type="term" value="F:adenylylsulfate kinase activity"/>
    <property type="evidence" value="ECO:0007669"/>
    <property type="project" value="UniProtKB-UniRule"/>
</dbReference>
<comment type="caution">
    <text evidence="9">The sequence shown here is derived from an EMBL/GenBank/DDBJ whole genome shotgun (WGS) entry which is preliminary data.</text>
</comment>
<organism evidence="9 10">
    <name type="scientific">Janthinobacterium psychrotolerans</name>
    <dbReference type="NCBI Taxonomy" id="1747903"/>
    <lineage>
        <taxon>Bacteria</taxon>
        <taxon>Pseudomonadati</taxon>
        <taxon>Pseudomonadota</taxon>
        <taxon>Betaproteobacteria</taxon>
        <taxon>Burkholderiales</taxon>
        <taxon>Oxalobacteraceae</taxon>
        <taxon>Janthinobacterium</taxon>
    </lineage>
</organism>
<keyword evidence="6 7" id="KW-0418">Kinase</keyword>
<dbReference type="HAMAP" id="MF_00065">
    <property type="entry name" value="Adenylyl_sulf_kinase"/>
    <property type="match status" value="1"/>
</dbReference>
<gene>
    <name evidence="6" type="primary">cysC</name>
    <name evidence="9" type="ORF">ASR47_1005168</name>
</gene>
<evidence type="ECO:0000256" key="4">
    <source>
        <dbReference type="ARBA" id="ARBA00022741"/>
    </source>
</evidence>
<dbReference type="Proteomes" id="UP000092713">
    <property type="component" value="Unassembled WGS sequence"/>
</dbReference>
<feature type="binding site" evidence="6">
    <location>
        <begin position="44"/>
        <end position="51"/>
    </location>
    <ligand>
        <name>ATP</name>
        <dbReference type="ChEBI" id="CHEBI:30616"/>
    </ligand>
</feature>
<evidence type="ECO:0000313" key="10">
    <source>
        <dbReference type="Proteomes" id="UP000092713"/>
    </source>
</evidence>
<evidence type="ECO:0000256" key="1">
    <source>
        <dbReference type="ARBA" id="ARBA00001823"/>
    </source>
</evidence>
<name>A0A1A7BZM8_9BURK</name>
<evidence type="ECO:0000256" key="5">
    <source>
        <dbReference type="ARBA" id="ARBA00022840"/>
    </source>
</evidence>
<proteinExistence type="inferred from homology"/>
<evidence type="ECO:0000256" key="6">
    <source>
        <dbReference type="HAMAP-Rule" id="MF_00065"/>
    </source>
</evidence>
<dbReference type="SUPFAM" id="SSF52540">
    <property type="entry name" value="P-loop containing nucleoside triphosphate hydrolases"/>
    <property type="match status" value="1"/>
</dbReference>
<comment type="catalytic activity">
    <reaction evidence="1 6 7">
        <text>adenosine 5'-phosphosulfate + ATP = 3'-phosphoadenylyl sulfate + ADP + H(+)</text>
        <dbReference type="Rhea" id="RHEA:24152"/>
        <dbReference type="ChEBI" id="CHEBI:15378"/>
        <dbReference type="ChEBI" id="CHEBI:30616"/>
        <dbReference type="ChEBI" id="CHEBI:58243"/>
        <dbReference type="ChEBI" id="CHEBI:58339"/>
        <dbReference type="ChEBI" id="CHEBI:456216"/>
        <dbReference type="EC" id="2.7.1.25"/>
    </reaction>
</comment>
<evidence type="ECO:0000256" key="2">
    <source>
        <dbReference type="ARBA" id="ARBA00012121"/>
    </source>
</evidence>
<keyword evidence="6" id="KW-0597">Phosphoprotein</keyword>
<dbReference type="OrthoDB" id="9804504at2"/>
<dbReference type="InterPro" id="IPR059117">
    <property type="entry name" value="APS_kinase_dom"/>
</dbReference>
<comment type="pathway">
    <text evidence="6 7">Sulfur metabolism; hydrogen sulfide biosynthesis; sulfite from sulfate: step 2/3.</text>
</comment>
<dbReference type="GO" id="GO:0004781">
    <property type="term" value="F:sulfate adenylyltransferase (ATP) activity"/>
    <property type="evidence" value="ECO:0007669"/>
    <property type="project" value="TreeGrafter"/>
</dbReference>
<dbReference type="InterPro" id="IPR002891">
    <property type="entry name" value="APS"/>
</dbReference>
<reference evidence="9 10" key="1">
    <citation type="submission" date="2016-04" db="EMBL/GenBank/DDBJ databases">
        <title>Draft genome sequence of Janthinobacterium psychrotolerans sp. nov., isolated from freshwater sediments in Denmark.</title>
        <authorList>
            <person name="Gong X."/>
            <person name="Skrivergaard S."/>
            <person name="Korsgaard B.S."/>
            <person name="Schreiber L."/>
            <person name="Marshall I.P."/>
            <person name="Finster K."/>
            <person name="Schramm A."/>
        </authorList>
    </citation>
    <scope>NUCLEOTIDE SEQUENCE [LARGE SCALE GENOMIC DNA]</scope>
    <source>
        <strain evidence="9 10">S3-2</strain>
    </source>
</reference>
<feature type="active site" description="Phosphoserine intermediate" evidence="6">
    <location>
        <position position="118"/>
    </location>
</feature>
<comment type="function">
    <text evidence="6 7">Catalyzes the synthesis of activated sulfate.</text>
</comment>
<keyword evidence="4 6" id="KW-0547">Nucleotide-binding</keyword>
<feature type="domain" description="APS kinase" evidence="8">
    <location>
        <begin position="37"/>
        <end position="185"/>
    </location>
</feature>
<dbReference type="GO" id="GO:0005524">
    <property type="term" value="F:ATP binding"/>
    <property type="evidence" value="ECO:0007669"/>
    <property type="project" value="UniProtKB-UniRule"/>
</dbReference>
<evidence type="ECO:0000256" key="7">
    <source>
        <dbReference type="RuleBase" id="RU004347"/>
    </source>
</evidence>
<dbReference type="InterPro" id="IPR027417">
    <property type="entry name" value="P-loop_NTPase"/>
</dbReference>
<dbReference type="RefSeq" id="WP_065309082.1">
    <property type="nucleotide sequence ID" value="NZ_LOCQ01000058.1"/>
</dbReference>
<dbReference type="InterPro" id="IPR050512">
    <property type="entry name" value="Sulf_AdTrans/APS_kinase"/>
</dbReference>
<dbReference type="NCBIfam" id="TIGR00455">
    <property type="entry name" value="apsK"/>
    <property type="match status" value="1"/>
</dbReference>
<dbReference type="AlphaFoldDB" id="A0A1A7BZM8"/>
<keyword evidence="5 6" id="KW-0067">ATP-binding</keyword>
<dbReference type="EMBL" id="LOCQ01000058">
    <property type="protein sequence ID" value="OBV38214.1"/>
    <property type="molecule type" value="Genomic_DNA"/>
</dbReference>
<dbReference type="UniPathway" id="UPA00140">
    <property type="reaction ID" value="UER00205"/>
</dbReference>
<dbReference type="STRING" id="1747903.ASR47_1005168"/>
<dbReference type="Pfam" id="PF01583">
    <property type="entry name" value="APS_kinase"/>
    <property type="match status" value="1"/>
</dbReference>
<dbReference type="GO" id="GO:0070814">
    <property type="term" value="P:hydrogen sulfide biosynthetic process"/>
    <property type="evidence" value="ECO:0007669"/>
    <property type="project" value="UniProtKB-UniRule"/>
</dbReference>
<evidence type="ECO:0000256" key="3">
    <source>
        <dbReference type="ARBA" id="ARBA00022679"/>
    </source>
</evidence>
<dbReference type="PANTHER" id="PTHR42700:SF3">
    <property type="entry name" value="BIFUNCTIONAL SAT_APS KINASE-RELATED"/>
    <property type="match status" value="1"/>
</dbReference>
<dbReference type="PANTHER" id="PTHR42700">
    <property type="entry name" value="SULFATE ADENYLYLTRANSFERASE"/>
    <property type="match status" value="1"/>
</dbReference>
<dbReference type="GO" id="GO:0005737">
    <property type="term" value="C:cytoplasm"/>
    <property type="evidence" value="ECO:0007669"/>
    <property type="project" value="TreeGrafter"/>
</dbReference>
<evidence type="ECO:0000259" key="8">
    <source>
        <dbReference type="Pfam" id="PF01583"/>
    </source>
</evidence>
<dbReference type="GO" id="GO:0010134">
    <property type="term" value="P:sulfate assimilation via adenylyl sulfate reduction"/>
    <property type="evidence" value="ECO:0007669"/>
    <property type="project" value="TreeGrafter"/>
</dbReference>
<protein>
    <recommendedName>
        <fullName evidence="2 6">Adenylyl-sulfate kinase</fullName>
        <ecNumber evidence="2 6">2.7.1.25</ecNumber>
    </recommendedName>
    <alternativeName>
        <fullName evidence="6">APS kinase</fullName>
    </alternativeName>
    <alternativeName>
        <fullName evidence="6">ATP adenosine-5'-phosphosulfate 3'-phosphotransferase</fullName>
    </alternativeName>
    <alternativeName>
        <fullName evidence="6">Adenosine-5'-phosphosulfate kinase</fullName>
    </alternativeName>
</protein>
<keyword evidence="10" id="KW-1185">Reference proteome</keyword>
<dbReference type="Gene3D" id="3.40.50.300">
    <property type="entry name" value="P-loop containing nucleotide triphosphate hydrolases"/>
    <property type="match status" value="1"/>
</dbReference>
<dbReference type="EC" id="2.7.1.25" evidence="2 6"/>
<dbReference type="PATRIC" id="fig|1747903.4.peg.1755"/>
<keyword evidence="3 6" id="KW-0808">Transferase</keyword>
<dbReference type="NCBIfam" id="NF003013">
    <property type="entry name" value="PRK03846.1"/>
    <property type="match status" value="1"/>
</dbReference>
<comment type="similarity">
    <text evidence="6 7">Belongs to the APS kinase family.</text>
</comment>
<dbReference type="GO" id="GO:0019379">
    <property type="term" value="P:sulfate assimilation, phosphoadenylyl sulfate reduction by phosphoadenylyl-sulfate reductase (thioredoxin)"/>
    <property type="evidence" value="ECO:0007669"/>
    <property type="project" value="TreeGrafter"/>
</dbReference>
<evidence type="ECO:0000313" key="9">
    <source>
        <dbReference type="EMBL" id="OBV38214.1"/>
    </source>
</evidence>